<dbReference type="SUPFAM" id="SSF111038">
    <property type="entry name" value="YjbQ-like"/>
    <property type="match status" value="1"/>
</dbReference>
<gene>
    <name evidence="2" type="ordered locus">Mahau_2012</name>
</gene>
<accession>F4A249</accession>
<dbReference type="HOGENOM" id="CLU_096980_1_1_9"/>
<dbReference type="RefSeq" id="WP_013781616.1">
    <property type="nucleotide sequence ID" value="NC_015520.1"/>
</dbReference>
<dbReference type="Proteomes" id="UP000008457">
    <property type="component" value="Chromosome"/>
</dbReference>
<proteinExistence type="inferred from homology"/>
<sequence length="134" mass="15085">MFMEKLDVVTTQRQQFIDITNEIQTLVDRSDITNGICMIYVPHTTAGVTINENADPDVMADVAEYLNKAVPRYGHYAHVEGNSDAHIKSSFFGCSQIVPIVDGKLKLGRWQAVYFCEFDGPRPRQVLVTVIHGR</sequence>
<dbReference type="KEGG" id="mas:Mahau_2012"/>
<dbReference type="PIRSF" id="PIRSF004681">
    <property type="entry name" value="UCP004681"/>
    <property type="match status" value="1"/>
</dbReference>
<evidence type="ECO:0000313" key="2">
    <source>
        <dbReference type="EMBL" id="AEE97188.1"/>
    </source>
</evidence>
<dbReference type="PANTHER" id="PTHR30615">
    <property type="entry name" value="UNCHARACTERIZED PROTEIN YJBQ-RELATED"/>
    <property type="match status" value="1"/>
</dbReference>
<reference evidence="3" key="1">
    <citation type="submission" date="2010-11" db="EMBL/GenBank/DDBJ databases">
        <title>The complete genome of Mahella australiensis DSM 15567.</title>
        <authorList>
            <consortium name="US DOE Joint Genome Institute (JGI-PGF)"/>
            <person name="Lucas S."/>
            <person name="Copeland A."/>
            <person name="Lapidus A."/>
            <person name="Bruce D."/>
            <person name="Goodwin L."/>
            <person name="Pitluck S."/>
            <person name="Kyrpides N."/>
            <person name="Mavromatis K."/>
            <person name="Pagani I."/>
            <person name="Ivanova N."/>
            <person name="Teshima H."/>
            <person name="Brettin T."/>
            <person name="Detter J.C."/>
            <person name="Han C."/>
            <person name="Tapia R."/>
            <person name="Land M."/>
            <person name="Hauser L."/>
            <person name="Markowitz V."/>
            <person name="Cheng J.-F."/>
            <person name="Hugenholtz P."/>
            <person name="Woyke T."/>
            <person name="Wu D."/>
            <person name="Spring S."/>
            <person name="Pukall R."/>
            <person name="Steenblock K."/>
            <person name="Schneider S."/>
            <person name="Klenk H.-P."/>
            <person name="Eisen J.A."/>
        </authorList>
    </citation>
    <scope>NUCLEOTIDE SEQUENCE [LARGE SCALE GENOMIC DNA]</scope>
    <source>
        <strain evidence="3">DSM 15567 / CIP 107919 / 50-1 BON</strain>
    </source>
</reference>
<dbReference type="EMBL" id="CP002360">
    <property type="protein sequence ID" value="AEE97188.1"/>
    <property type="molecule type" value="Genomic_DNA"/>
</dbReference>
<organism evidence="2 3">
    <name type="scientific">Mahella australiensis (strain DSM 15567 / CIP 107919 / 50-1 BON)</name>
    <dbReference type="NCBI Taxonomy" id="697281"/>
    <lineage>
        <taxon>Bacteria</taxon>
        <taxon>Bacillati</taxon>
        <taxon>Bacillota</taxon>
        <taxon>Clostridia</taxon>
        <taxon>Thermoanaerobacterales</taxon>
        <taxon>Thermoanaerobacterales Family IV. Incertae Sedis</taxon>
        <taxon>Mahella</taxon>
    </lineage>
</organism>
<dbReference type="Pfam" id="PF01894">
    <property type="entry name" value="YjbQ"/>
    <property type="match status" value="1"/>
</dbReference>
<evidence type="ECO:0000256" key="1">
    <source>
        <dbReference type="ARBA" id="ARBA00005534"/>
    </source>
</evidence>
<dbReference type="OrthoDB" id="9801725at2"/>
<keyword evidence="3" id="KW-1185">Reference proteome</keyword>
<dbReference type="InterPro" id="IPR001602">
    <property type="entry name" value="UPF0047_YjbQ-like"/>
</dbReference>
<dbReference type="eggNOG" id="COG0432">
    <property type="taxonomic scope" value="Bacteria"/>
</dbReference>
<dbReference type="PANTHER" id="PTHR30615:SF8">
    <property type="entry name" value="UPF0047 PROTEIN C4A8.02C"/>
    <property type="match status" value="1"/>
</dbReference>
<evidence type="ECO:0000313" key="3">
    <source>
        <dbReference type="Proteomes" id="UP000008457"/>
    </source>
</evidence>
<dbReference type="InterPro" id="IPR035917">
    <property type="entry name" value="YjbQ-like_sf"/>
</dbReference>
<protein>
    <recommendedName>
        <fullName evidence="4">Secondary thiamine-phosphate synthase enzyme</fullName>
    </recommendedName>
</protein>
<reference evidence="2 3" key="2">
    <citation type="journal article" date="2011" name="Stand. Genomic Sci.">
        <title>Complete genome sequence of Mahella australiensis type strain (50-1 BON).</title>
        <authorList>
            <person name="Sikorski J."/>
            <person name="Teshima H."/>
            <person name="Nolan M."/>
            <person name="Lucas S."/>
            <person name="Hammon N."/>
            <person name="Deshpande S."/>
            <person name="Cheng J.F."/>
            <person name="Pitluck S."/>
            <person name="Liolios K."/>
            <person name="Pagani I."/>
            <person name="Ivanova N."/>
            <person name="Huntemann M."/>
            <person name="Mavromatis K."/>
            <person name="Ovchinikova G."/>
            <person name="Pati A."/>
            <person name="Tapia R."/>
            <person name="Han C."/>
            <person name="Goodwin L."/>
            <person name="Chen A."/>
            <person name="Palaniappan K."/>
            <person name="Land M."/>
            <person name="Hauser L."/>
            <person name="Ngatchou-Djao O.D."/>
            <person name="Rohde M."/>
            <person name="Pukall R."/>
            <person name="Spring S."/>
            <person name="Abt B."/>
            <person name="Goker M."/>
            <person name="Detter J.C."/>
            <person name="Woyke T."/>
            <person name="Bristow J."/>
            <person name="Markowitz V."/>
            <person name="Hugenholtz P."/>
            <person name="Eisen J.A."/>
            <person name="Kyrpides N.C."/>
            <person name="Klenk H.P."/>
            <person name="Lapidus A."/>
        </authorList>
    </citation>
    <scope>NUCLEOTIDE SEQUENCE [LARGE SCALE GENOMIC DNA]</scope>
    <source>
        <strain evidence="3">DSM 15567 / CIP 107919 / 50-1 BON</strain>
    </source>
</reference>
<evidence type="ECO:0008006" key="4">
    <source>
        <dbReference type="Google" id="ProtNLM"/>
    </source>
</evidence>
<name>F4A249_MAHA5</name>
<comment type="similarity">
    <text evidence="1">Belongs to the UPF0047 family.</text>
</comment>
<dbReference type="Gene3D" id="2.60.120.460">
    <property type="entry name" value="YjbQ-like"/>
    <property type="match status" value="1"/>
</dbReference>
<dbReference type="STRING" id="697281.Mahau_2012"/>
<dbReference type="NCBIfam" id="TIGR00149">
    <property type="entry name" value="TIGR00149_YjbQ"/>
    <property type="match status" value="1"/>
</dbReference>
<dbReference type="AlphaFoldDB" id="F4A249"/>